<accession>A0ABS2VRX4</accession>
<feature type="compositionally biased region" description="Low complexity" evidence="1">
    <location>
        <begin position="1"/>
        <end position="19"/>
    </location>
</feature>
<organism evidence="2 3">
    <name type="scientific">Streptomyces actuosus</name>
    <dbReference type="NCBI Taxonomy" id="1885"/>
    <lineage>
        <taxon>Bacteria</taxon>
        <taxon>Bacillati</taxon>
        <taxon>Actinomycetota</taxon>
        <taxon>Actinomycetes</taxon>
        <taxon>Kitasatosporales</taxon>
        <taxon>Streptomycetaceae</taxon>
        <taxon>Streptomyces</taxon>
    </lineage>
</organism>
<dbReference type="RefSeq" id="WP_205383989.1">
    <property type="nucleotide sequence ID" value="NZ_JAFFZS010000012.1"/>
</dbReference>
<protein>
    <submittedName>
        <fullName evidence="2">Uncharacterized protein</fullName>
    </submittedName>
</protein>
<gene>
    <name evidence="2" type="ORF">JS756_17260</name>
</gene>
<proteinExistence type="predicted"/>
<evidence type="ECO:0000313" key="2">
    <source>
        <dbReference type="EMBL" id="MBN0045821.1"/>
    </source>
</evidence>
<feature type="region of interest" description="Disordered" evidence="1">
    <location>
        <begin position="1"/>
        <end position="65"/>
    </location>
</feature>
<evidence type="ECO:0000256" key="1">
    <source>
        <dbReference type="SAM" id="MobiDB-lite"/>
    </source>
</evidence>
<dbReference type="Proteomes" id="UP000788262">
    <property type="component" value="Unassembled WGS sequence"/>
</dbReference>
<sequence>MAVRLRAAGAVVAGASEAADAPERGCGVQQGRPSARRPGSATGRPAGSPRHARTGGTHRPRGGVAGAVAVASWAVADRNARRPGGSAASRARPYAPSACDTV</sequence>
<comment type="caution">
    <text evidence="2">The sequence shown here is derived from an EMBL/GenBank/DDBJ whole genome shotgun (WGS) entry which is preliminary data.</text>
</comment>
<keyword evidence="3" id="KW-1185">Reference proteome</keyword>
<feature type="region of interest" description="Disordered" evidence="1">
    <location>
        <begin position="77"/>
        <end position="102"/>
    </location>
</feature>
<feature type="compositionally biased region" description="Basic residues" evidence="1">
    <location>
        <begin position="50"/>
        <end position="61"/>
    </location>
</feature>
<reference evidence="2 3" key="1">
    <citation type="submission" date="2021-02" db="EMBL/GenBank/DDBJ databases">
        <title>Whole genome sequencing of Streptomyces actuosus VRA1.</title>
        <authorList>
            <person name="Sen G."/>
            <person name="Sen A."/>
        </authorList>
    </citation>
    <scope>NUCLEOTIDE SEQUENCE [LARGE SCALE GENOMIC DNA]</scope>
    <source>
        <strain evidence="2 3">VRA1</strain>
    </source>
</reference>
<evidence type="ECO:0000313" key="3">
    <source>
        <dbReference type="Proteomes" id="UP000788262"/>
    </source>
</evidence>
<name>A0ABS2VRX4_STRAS</name>
<dbReference type="EMBL" id="JAFFZS010000012">
    <property type="protein sequence ID" value="MBN0045821.1"/>
    <property type="molecule type" value="Genomic_DNA"/>
</dbReference>